<organism evidence="1 2">
    <name type="scientific">Spiromyces aspiralis</name>
    <dbReference type="NCBI Taxonomy" id="68401"/>
    <lineage>
        <taxon>Eukaryota</taxon>
        <taxon>Fungi</taxon>
        <taxon>Fungi incertae sedis</taxon>
        <taxon>Zoopagomycota</taxon>
        <taxon>Kickxellomycotina</taxon>
        <taxon>Kickxellomycetes</taxon>
        <taxon>Kickxellales</taxon>
        <taxon>Kickxellaceae</taxon>
        <taxon>Spiromyces</taxon>
    </lineage>
</organism>
<dbReference type="Proteomes" id="UP001145114">
    <property type="component" value="Unassembled WGS sequence"/>
</dbReference>
<gene>
    <name evidence="1" type="ORF">EV182_001164</name>
</gene>
<evidence type="ECO:0000313" key="1">
    <source>
        <dbReference type="EMBL" id="KAJ1675489.1"/>
    </source>
</evidence>
<proteinExistence type="predicted"/>
<comment type="caution">
    <text evidence="1">The sequence shown here is derived from an EMBL/GenBank/DDBJ whole genome shotgun (WGS) entry which is preliminary data.</text>
</comment>
<name>A0ACC1HNI8_9FUNG</name>
<sequence length="211" mass="21759">MTLTEPKIDGYSLVPEEVSPKSAAEPVHVNEPQAADKPIAVDAPTVPDAADGTTAGSAKPAIPEPAPAPRVNVWLARKQAAATTAVMASAAPKDESANLNDPQSWPDPAAASAVAESKKSAELTSHKDEHPTESSGSVAGKKKTKGKWIPIEADIKYTRPTDSGSNSARQSEVGGRKAGGPRKSNPNGARRRSPGHGSLADPLQKPDEAAT</sequence>
<keyword evidence="2" id="KW-1185">Reference proteome</keyword>
<protein>
    <submittedName>
        <fullName evidence="1">Uncharacterized protein</fullName>
    </submittedName>
</protein>
<accession>A0ACC1HNI8</accession>
<dbReference type="EMBL" id="JAMZIH010005282">
    <property type="protein sequence ID" value="KAJ1675489.1"/>
    <property type="molecule type" value="Genomic_DNA"/>
</dbReference>
<feature type="non-terminal residue" evidence="1">
    <location>
        <position position="211"/>
    </location>
</feature>
<reference evidence="1" key="1">
    <citation type="submission" date="2022-06" db="EMBL/GenBank/DDBJ databases">
        <title>Phylogenomic reconstructions and comparative analyses of Kickxellomycotina fungi.</title>
        <authorList>
            <person name="Reynolds N.K."/>
            <person name="Stajich J.E."/>
            <person name="Barry K."/>
            <person name="Grigoriev I.V."/>
            <person name="Crous P."/>
            <person name="Smith M.E."/>
        </authorList>
    </citation>
    <scope>NUCLEOTIDE SEQUENCE</scope>
    <source>
        <strain evidence="1">RSA 2271</strain>
    </source>
</reference>
<evidence type="ECO:0000313" key="2">
    <source>
        <dbReference type="Proteomes" id="UP001145114"/>
    </source>
</evidence>